<evidence type="ECO:0008006" key="4">
    <source>
        <dbReference type="Google" id="ProtNLM"/>
    </source>
</evidence>
<evidence type="ECO:0000256" key="1">
    <source>
        <dbReference type="SAM" id="Phobius"/>
    </source>
</evidence>
<sequence>MLNELTYKQIEELKRKLRIGTFDSNLELAELIRLGFDPVTAKDLLVNLIKSHKEDLFNEAKEKEKSDERSNISLFAITMIAIFFGMFGGTDGTVVLFVILAALACGYFGNPQDPLPGMVGYTVAAMIMPFACGYYFKGRSTFLNLEILIPYFIAFGPGLLIKYGLSRLLSSNE</sequence>
<keyword evidence="1" id="KW-0812">Transmembrane</keyword>
<evidence type="ECO:0000313" key="3">
    <source>
        <dbReference type="Proteomes" id="UP001589734"/>
    </source>
</evidence>
<dbReference type="RefSeq" id="WP_379683917.1">
    <property type="nucleotide sequence ID" value="NZ_JBHLYW010000001.1"/>
</dbReference>
<name>A0ABV6BJ03_9FLAO</name>
<keyword evidence="1" id="KW-1133">Transmembrane helix</keyword>
<accession>A0ABV6BJ03</accession>
<gene>
    <name evidence="2" type="ORF">ACFFLS_00085</name>
</gene>
<feature type="transmembrane region" description="Helical" evidence="1">
    <location>
        <begin position="148"/>
        <end position="165"/>
    </location>
</feature>
<keyword evidence="3" id="KW-1185">Reference proteome</keyword>
<organism evidence="2 3">
    <name type="scientific">Flavobacterium procerum</name>
    <dbReference type="NCBI Taxonomy" id="1455569"/>
    <lineage>
        <taxon>Bacteria</taxon>
        <taxon>Pseudomonadati</taxon>
        <taxon>Bacteroidota</taxon>
        <taxon>Flavobacteriia</taxon>
        <taxon>Flavobacteriales</taxon>
        <taxon>Flavobacteriaceae</taxon>
        <taxon>Flavobacterium</taxon>
    </lineage>
</organism>
<dbReference type="EMBL" id="JBHLYW010000001">
    <property type="protein sequence ID" value="MFC0075420.1"/>
    <property type="molecule type" value="Genomic_DNA"/>
</dbReference>
<dbReference type="Proteomes" id="UP001589734">
    <property type="component" value="Unassembled WGS sequence"/>
</dbReference>
<reference evidence="2 3" key="1">
    <citation type="submission" date="2024-09" db="EMBL/GenBank/DDBJ databases">
        <authorList>
            <person name="Sun Q."/>
            <person name="Mori K."/>
        </authorList>
    </citation>
    <scope>NUCLEOTIDE SEQUENCE [LARGE SCALE GENOMIC DNA]</scope>
    <source>
        <strain evidence="2 3">CGMCC 1.12926</strain>
    </source>
</reference>
<evidence type="ECO:0000313" key="2">
    <source>
        <dbReference type="EMBL" id="MFC0075420.1"/>
    </source>
</evidence>
<keyword evidence="1" id="KW-0472">Membrane</keyword>
<proteinExistence type="predicted"/>
<feature type="transmembrane region" description="Helical" evidence="1">
    <location>
        <begin position="117"/>
        <end position="136"/>
    </location>
</feature>
<protein>
    <recommendedName>
        <fullName evidence="4">DUF2157 domain-containing protein</fullName>
    </recommendedName>
</protein>
<comment type="caution">
    <text evidence="2">The sequence shown here is derived from an EMBL/GenBank/DDBJ whole genome shotgun (WGS) entry which is preliminary data.</text>
</comment>